<evidence type="ECO:0000313" key="2">
    <source>
        <dbReference type="EMBL" id="MFC3032945.1"/>
    </source>
</evidence>
<feature type="chain" id="PRO_5047538639" description="Adhesin domain-containing protein" evidence="1">
    <location>
        <begin position="21"/>
        <end position="206"/>
    </location>
</feature>
<feature type="signal peptide" evidence="1">
    <location>
        <begin position="1"/>
        <end position="20"/>
    </location>
</feature>
<evidence type="ECO:0008006" key="4">
    <source>
        <dbReference type="Google" id="ProtNLM"/>
    </source>
</evidence>
<dbReference type="EMBL" id="JBHRSD010000017">
    <property type="protein sequence ID" value="MFC3032945.1"/>
    <property type="molecule type" value="Genomic_DNA"/>
</dbReference>
<dbReference type="Proteomes" id="UP001595453">
    <property type="component" value="Unassembled WGS sequence"/>
</dbReference>
<reference evidence="3" key="1">
    <citation type="journal article" date="2019" name="Int. J. Syst. Evol. Microbiol.">
        <title>The Global Catalogue of Microorganisms (GCM) 10K type strain sequencing project: providing services to taxonomists for standard genome sequencing and annotation.</title>
        <authorList>
            <consortium name="The Broad Institute Genomics Platform"/>
            <consortium name="The Broad Institute Genome Sequencing Center for Infectious Disease"/>
            <person name="Wu L."/>
            <person name="Ma J."/>
        </authorList>
    </citation>
    <scope>NUCLEOTIDE SEQUENCE [LARGE SCALE GENOMIC DNA]</scope>
    <source>
        <strain evidence="3">KCTC 42730</strain>
    </source>
</reference>
<organism evidence="2 3">
    <name type="scientific">Pseudoalteromonas fenneropenaei</name>
    <dbReference type="NCBI Taxonomy" id="1737459"/>
    <lineage>
        <taxon>Bacteria</taxon>
        <taxon>Pseudomonadati</taxon>
        <taxon>Pseudomonadota</taxon>
        <taxon>Gammaproteobacteria</taxon>
        <taxon>Alteromonadales</taxon>
        <taxon>Pseudoalteromonadaceae</taxon>
        <taxon>Pseudoalteromonas</taxon>
    </lineage>
</organism>
<gene>
    <name evidence="2" type="ORF">ACFOEE_10470</name>
</gene>
<evidence type="ECO:0000256" key="1">
    <source>
        <dbReference type="SAM" id="SignalP"/>
    </source>
</evidence>
<accession>A0ABV7CK94</accession>
<evidence type="ECO:0000313" key="3">
    <source>
        <dbReference type="Proteomes" id="UP001595453"/>
    </source>
</evidence>
<comment type="caution">
    <text evidence="2">The sequence shown here is derived from an EMBL/GenBank/DDBJ whole genome shotgun (WGS) entry which is preliminary data.</text>
</comment>
<keyword evidence="1" id="KW-0732">Signal</keyword>
<sequence length="206" mass="22246">MKTKLFALLITLGLSSVAFADDTRTITKTFSKKDSAELAIDVPVGSVDIDTYDGDSIEVTIVLSHKNDDSWFAKKINLDEFELESKQSSKALALTIDSDDIEQEWQVKVPASMALDLELGVGNVKVVDLANSAAIEVGVGKVRIDTSLDDFKSVKLDSGVGHTSINGFSVAMNEERNMVGSEVKYRGKGEHSIAVELGVGNIRLSH</sequence>
<keyword evidence="3" id="KW-1185">Reference proteome</keyword>
<protein>
    <recommendedName>
        <fullName evidence="4">Adhesin domain-containing protein</fullName>
    </recommendedName>
</protein>
<proteinExistence type="predicted"/>
<name>A0ABV7CK94_9GAMM</name>
<dbReference type="RefSeq" id="WP_377123934.1">
    <property type="nucleotide sequence ID" value="NZ_JBHRSD010000017.1"/>
</dbReference>